<feature type="region of interest" description="Disordered" evidence="1">
    <location>
        <begin position="67"/>
        <end position="100"/>
    </location>
</feature>
<evidence type="ECO:0000313" key="3">
    <source>
        <dbReference type="Proteomes" id="UP000719412"/>
    </source>
</evidence>
<proteinExistence type="predicted"/>
<protein>
    <submittedName>
        <fullName evidence="2">Uncharacterized protein</fullName>
    </submittedName>
</protein>
<gene>
    <name evidence="2" type="ORF">GEV33_007535</name>
</gene>
<reference evidence="2" key="2">
    <citation type="submission" date="2021-08" db="EMBL/GenBank/DDBJ databases">
        <authorList>
            <person name="Eriksson T."/>
        </authorList>
    </citation>
    <scope>NUCLEOTIDE SEQUENCE</scope>
    <source>
        <strain evidence="2">Stoneville</strain>
        <tissue evidence="2">Whole head</tissue>
    </source>
</reference>
<dbReference type="AlphaFoldDB" id="A0A8J6LIR0"/>
<dbReference type="EMBL" id="JABDTM020023325">
    <property type="protein sequence ID" value="KAH0815256.1"/>
    <property type="molecule type" value="Genomic_DNA"/>
</dbReference>
<organism evidence="2 3">
    <name type="scientific">Tenebrio molitor</name>
    <name type="common">Yellow mealworm beetle</name>
    <dbReference type="NCBI Taxonomy" id="7067"/>
    <lineage>
        <taxon>Eukaryota</taxon>
        <taxon>Metazoa</taxon>
        <taxon>Ecdysozoa</taxon>
        <taxon>Arthropoda</taxon>
        <taxon>Hexapoda</taxon>
        <taxon>Insecta</taxon>
        <taxon>Pterygota</taxon>
        <taxon>Neoptera</taxon>
        <taxon>Endopterygota</taxon>
        <taxon>Coleoptera</taxon>
        <taxon>Polyphaga</taxon>
        <taxon>Cucujiformia</taxon>
        <taxon>Tenebrionidae</taxon>
        <taxon>Tenebrio</taxon>
    </lineage>
</organism>
<evidence type="ECO:0000256" key="1">
    <source>
        <dbReference type="SAM" id="MobiDB-lite"/>
    </source>
</evidence>
<comment type="caution">
    <text evidence="2">The sequence shown here is derived from an EMBL/GenBank/DDBJ whole genome shotgun (WGS) entry which is preliminary data.</text>
</comment>
<accession>A0A8J6LIR0</accession>
<evidence type="ECO:0000313" key="2">
    <source>
        <dbReference type="EMBL" id="KAH0815256.1"/>
    </source>
</evidence>
<sequence>MFLVPLPIGDATGLRGTFPGHPRPFHLTFTDIHNNIYTPMGTLPDGTRTRADLAVVAERVLILPSTTLPSAPDRHTHTSMAGRRFLPLKKSSPFGGIRTH</sequence>
<name>A0A8J6LIR0_TENMO</name>
<keyword evidence="3" id="KW-1185">Reference proteome</keyword>
<dbReference type="Proteomes" id="UP000719412">
    <property type="component" value="Unassembled WGS sequence"/>
</dbReference>
<reference evidence="2" key="1">
    <citation type="journal article" date="2020" name="J Insects Food Feed">
        <title>The yellow mealworm (Tenebrio molitor) genome: a resource for the emerging insects as food and feed industry.</title>
        <authorList>
            <person name="Eriksson T."/>
            <person name="Andere A."/>
            <person name="Kelstrup H."/>
            <person name="Emery V."/>
            <person name="Picard C."/>
        </authorList>
    </citation>
    <scope>NUCLEOTIDE SEQUENCE</scope>
    <source>
        <strain evidence="2">Stoneville</strain>
        <tissue evidence="2">Whole head</tissue>
    </source>
</reference>